<dbReference type="GeneID" id="36336819"/>
<dbReference type="KEGG" id="egl:EGR_01104"/>
<evidence type="ECO:0000313" key="1">
    <source>
        <dbReference type="EMBL" id="EUB63976.1"/>
    </source>
</evidence>
<dbReference type="Proteomes" id="UP000019149">
    <property type="component" value="Unassembled WGS sequence"/>
</dbReference>
<proteinExistence type="predicted"/>
<dbReference type="RefSeq" id="XP_024355172.1">
    <property type="nucleotide sequence ID" value="XM_024490353.1"/>
</dbReference>
<dbReference type="AlphaFoldDB" id="W6UTK7"/>
<evidence type="ECO:0000313" key="2">
    <source>
        <dbReference type="Proteomes" id="UP000019149"/>
    </source>
</evidence>
<accession>W6UTK7</accession>
<dbReference type="CTD" id="36336819"/>
<comment type="caution">
    <text evidence="1">The sequence shown here is derived from an EMBL/GenBank/DDBJ whole genome shotgun (WGS) entry which is preliminary data.</text>
</comment>
<dbReference type="EMBL" id="APAU02000004">
    <property type="protein sequence ID" value="EUB63976.1"/>
    <property type="molecule type" value="Genomic_DNA"/>
</dbReference>
<reference evidence="1 2" key="1">
    <citation type="journal article" date="2013" name="Nat. Genet.">
        <title>The genome of the hydatid tapeworm Echinococcus granulosus.</title>
        <authorList>
            <person name="Zheng H."/>
            <person name="Zhang W."/>
            <person name="Zhang L."/>
            <person name="Zhang Z."/>
            <person name="Li J."/>
            <person name="Lu G."/>
            <person name="Zhu Y."/>
            <person name="Wang Y."/>
            <person name="Huang Y."/>
            <person name="Liu J."/>
            <person name="Kang H."/>
            <person name="Chen J."/>
            <person name="Wang L."/>
            <person name="Chen A."/>
            <person name="Yu S."/>
            <person name="Gao Z."/>
            <person name="Jin L."/>
            <person name="Gu W."/>
            <person name="Wang Z."/>
            <person name="Zhao L."/>
            <person name="Shi B."/>
            <person name="Wen H."/>
            <person name="Lin R."/>
            <person name="Jones M.K."/>
            <person name="Brejova B."/>
            <person name="Vinar T."/>
            <person name="Zhao G."/>
            <person name="McManus D.P."/>
            <person name="Chen Z."/>
            <person name="Zhou Y."/>
            <person name="Wang S."/>
        </authorList>
    </citation>
    <scope>NUCLEOTIDE SEQUENCE [LARGE SCALE GENOMIC DNA]</scope>
</reference>
<organism evidence="1 2">
    <name type="scientific">Echinococcus granulosus</name>
    <name type="common">Hydatid tapeworm</name>
    <dbReference type="NCBI Taxonomy" id="6210"/>
    <lineage>
        <taxon>Eukaryota</taxon>
        <taxon>Metazoa</taxon>
        <taxon>Spiralia</taxon>
        <taxon>Lophotrochozoa</taxon>
        <taxon>Platyhelminthes</taxon>
        <taxon>Cestoda</taxon>
        <taxon>Eucestoda</taxon>
        <taxon>Cyclophyllidea</taxon>
        <taxon>Taeniidae</taxon>
        <taxon>Echinococcus</taxon>
        <taxon>Echinococcus granulosus group</taxon>
    </lineage>
</organism>
<sequence length="59" mass="6844">MFYRIHRLKLLTYNRLWYPFGSLPGVRASNHQDSGHPCLLNKPSIKRKLFCQTPTGALT</sequence>
<gene>
    <name evidence="1" type="ORF">EGR_01104</name>
</gene>
<name>W6UTK7_ECHGR</name>
<keyword evidence="2" id="KW-1185">Reference proteome</keyword>
<protein>
    <submittedName>
        <fullName evidence="1">Uncharacterized protein</fullName>
    </submittedName>
</protein>